<organism evidence="6 7">
    <name type="scientific">Acuticoccus mangrovi</name>
    <dbReference type="NCBI Taxonomy" id="2796142"/>
    <lineage>
        <taxon>Bacteria</taxon>
        <taxon>Pseudomonadati</taxon>
        <taxon>Pseudomonadota</taxon>
        <taxon>Alphaproteobacteria</taxon>
        <taxon>Hyphomicrobiales</taxon>
        <taxon>Amorphaceae</taxon>
        <taxon>Acuticoccus</taxon>
    </lineage>
</organism>
<evidence type="ECO:0000259" key="5">
    <source>
        <dbReference type="PROSITE" id="PS50931"/>
    </source>
</evidence>
<keyword evidence="2" id="KW-0805">Transcription regulation</keyword>
<dbReference type="FunFam" id="3.40.190.290:FF:000001">
    <property type="entry name" value="Transcriptional regulator, LysR family"/>
    <property type="match status" value="1"/>
</dbReference>
<comment type="similarity">
    <text evidence="1">Belongs to the LysR transcriptional regulatory family.</text>
</comment>
<dbReference type="InterPro" id="IPR005119">
    <property type="entry name" value="LysR_subst-bd"/>
</dbReference>
<dbReference type="InterPro" id="IPR036388">
    <property type="entry name" value="WH-like_DNA-bd_sf"/>
</dbReference>
<dbReference type="Proteomes" id="UP000609531">
    <property type="component" value="Unassembled WGS sequence"/>
</dbReference>
<name>A0A934IR49_9HYPH</name>
<dbReference type="SUPFAM" id="SSF53850">
    <property type="entry name" value="Periplasmic binding protein-like II"/>
    <property type="match status" value="1"/>
</dbReference>
<evidence type="ECO:0000256" key="1">
    <source>
        <dbReference type="ARBA" id="ARBA00009437"/>
    </source>
</evidence>
<keyword evidence="4" id="KW-0804">Transcription</keyword>
<feature type="domain" description="HTH lysR-type" evidence="5">
    <location>
        <begin position="15"/>
        <end position="72"/>
    </location>
</feature>
<dbReference type="PRINTS" id="PR00039">
    <property type="entry name" value="HTHLYSR"/>
</dbReference>
<evidence type="ECO:0000313" key="7">
    <source>
        <dbReference type="Proteomes" id="UP000609531"/>
    </source>
</evidence>
<accession>A0A934IR49</accession>
<dbReference type="GO" id="GO:0003700">
    <property type="term" value="F:DNA-binding transcription factor activity"/>
    <property type="evidence" value="ECO:0007669"/>
    <property type="project" value="InterPro"/>
</dbReference>
<dbReference type="CDD" id="cd08422">
    <property type="entry name" value="PBP2_CrgA_like"/>
    <property type="match status" value="1"/>
</dbReference>
<keyword evidence="7" id="KW-1185">Reference proteome</keyword>
<dbReference type="PANTHER" id="PTHR30537">
    <property type="entry name" value="HTH-TYPE TRANSCRIPTIONAL REGULATOR"/>
    <property type="match status" value="1"/>
</dbReference>
<dbReference type="Pfam" id="PF00126">
    <property type="entry name" value="HTH_1"/>
    <property type="match status" value="1"/>
</dbReference>
<evidence type="ECO:0000256" key="4">
    <source>
        <dbReference type="ARBA" id="ARBA00023163"/>
    </source>
</evidence>
<reference evidence="6" key="1">
    <citation type="submission" date="2020-12" db="EMBL/GenBank/DDBJ databases">
        <title>Bacterial taxonomy.</title>
        <authorList>
            <person name="Pan X."/>
        </authorList>
    </citation>
    <scope>NUCLEOTIDE SEQUENCE</scope>
    <source>
        <strain evidence="6">B2012</strain>
    </source>
</reference>
<dbReference type="Gene3D" id="3.40.190.290">
    <property type="match status" value="1"/>
</dbReference>
<dbReference type="PROSITE" id="PS50931">
    <property type="entry name" value="HTH_LYSR"/>
    <property type="match status" value="1"/>
</dbReference>
<evidence type="ECO:0000256" key="2">
    <source>
        <dbReference type="ARBA" id="ARBA00023015"/>
    </source>
</evidence>
<keyword evidence="3" id="KW-0238">DNA-binding</keyword>
<comment type="caution">
    <text evidence="6">The sequence shown here is derived from an EMBL/GenBank/DDBJ whole genome shotgun (WGS) entry which is preliminary data.</text>
</comment>
<dbReference type="InterPro" id="IPR000847">
    <property type="entry name" value="LysR_HTH_N"/>
</dbReference>
<evidence type="ECO:0000313" key="6">
    <source>
        <dbReference type="EMBL" id="MBJ3777140.1"/>
    </source>
</evidence>
<protein>
    <submittedName>
        <fullName evidence="6">LysR family transcriptional regulator</fullName>
    </submittedName>
</protein>
<proteinExistence type="inferred from homology"/>
<dbReference type="GO" id="GO:0006351">
    <property type="term" value="P:DNA-templated transcription"/>
    <property type="evidence" value="ECO:0007669"/>
    <property type="project" value="TreeGrafter"/>
</dbReference>
<dbReference type="Gene3D" id="1.10.10.10">
    <property type="entry name" value="Winged helix-like DNA-binding domain superfamily/Winged helix DNA-binding domain"/>
    <property type="match status" value="1"/>
</dbReference>
<dbReference type="GO" id="GO:0043565">
    <property type="term" value="F:sequence-specific DNA binding"/>
    <property type="evidence" value="ECO:0007669"/>
    <property type="project" value="TreeGrafter"/>
</dbReference>
<dbReference type="FunFam" id="1.10.10.10:FF:000001">
    <property type="entry name" value="LysR family transcriptional regulator"/>
    <property type="match status" value="1"/>
</dbReference>
<dbReference type="Pfam" id="PF03466">
    <property type="entry name" value="LysR_substrate"/>
    <property type="match status" value="1"/>
</dbReference>
<dbReference type="InterPro" id="IPR058163">
    <property type="entry name" value="LysR-type_TF_proteobact-type"/>
</dbReference>
<dbReference type="RefSeq" id="WP_198883045.1">
    <property type="nucleotide sequence ID" value="NZ_JAEKJA010000013.1"/>
</dbReference>
<dbReference type="PANTHER" id="PTHR30537:SF5">
    <property type="entry name" value="HTH-TYPE TRANSCRIPTIONAL ACTIVATOR TTDR-RELATED"/>
    <property type="match status" value="1"/>
</dbReference>
<sequence>MHHQCDVFGFNVSPDQLGRIVTFVAVAERRSFSGAADALNLTSSSVSRRISQLEEELGVQLIVRTTRRVALSELGETYLAECRSILARLSEANDEISARNAEPRGVLRISLPVAFGRRHVAPVIARFLATHPKVSIDASFSDVFVDLVKEGFDLAVRIGTPTDSSVKIRAIAPNTRILMASPDYLEAAPPLTAPSDLSLHSCIRYNRYASAGNLWSLSDGNANLSVPISGTFRCDDSEAVHEAALAGLGVGLVPRYIGYRNLQSGRLVNVLPGWHSVPEAGIYVAYPSARHLAPKVRAFIDHLAAHFRHPSWDA</sequence>
<dbReference type="EMBL" id="JAEKJA010000013">
    <property type="protein sequence ID" value="MBJ3777140.1"/>
    <property type="molecule type" value="Genomic_DNA"/>
</dbReference>
<evidence type="ECO:0000256" key="3">
    <source>
        <dbReference type="ARBA" id="ARBA00023125"/>
    </source>
</evidence>
<dbReference type="AlphaFoldDB" id="A0A934IR49"/>
<dbReference type="SUPFAM" id="SSF46785">
    <property type="entry name" value="Winged helix' DNA-binding domain"/>
    <property type="match status" value="1"/>
</dbReference>
<dbReference type="InterPro" id="IPR036390">
    <property type="entry name" value="WH_DNA-bd_sf"/>
</dbReference>
<gene>
    <name evidence="6" type="ORF">JCR33_15645</name>
</gene>